<proteinExistence type="predicted"/>
<gene>
    <name evidence="1" type="ORF">ABW01_27545</name>
</gene>
<reference evidence="1 2" key="1">
    <citation type="submission" date="2015-05" db="EMBL/GenBank/DDBJ databases">
        <title>Whole genome sequence and identification of bacterial endophytes from Costus igneus.</title>
        <authorList>
            <person name="Lee Y.P."/>
            <person name="Gan H.M."/>
            <person name="Eng W."/>
            <person name="Wheatley M.S."/>
            <person name="Caraballo A."/>
            <person name="Polter S."/>
            <person name="Savka M.A."/>
            <person name="Hudson A.O."/>
        </authorList>
    </citation>
    <scope>NUCLEOTIDE SEQUENCE [LARGE SCALE GENOMIC DNA]</scope>
    <source>
        <strain evidence="1 2">RIT375</strain>
    </source>
</reference>
<name>A0A0J1HKZ4_BACAN</name>
<evidence type="ECO:0000313" key="1">
    <source>
        <dbReference type="EMBL" id="KLV14379.1"/>
    </source>
</evidence>
<dbReference type="Proteomes" id="UP000035904">
    <property type="component" value="Unassembled WGS sequence"/>
</dbReference>
<dbReference type="PATRIC" id="fig|1392.242.peg.4339"/>
<organism evidence="1 2">
    <name type="scientific">Bacillus anthracis</name>
    <name type="common">anthrax bacterium</name>
    <dbReference type="NCBI Taxonomy" id="1392"/>
    <lineage>
        <taxon>Bacteria</taxon>
        <taxon>Bacillati</taxon>
        <taxon>Bacillota</taxon>
        <taxon>Bacilli</taxon>
        <taxon>Bacillales</taxon>
        <taxon>Bacillaceae</taxon>
        <taxon>Bacillus</taxon>
        <taxon>Bacillus cereus group</taxon>
    </lineage>
</organism>
<evidence type="ECO:0008006" key="3">
    <source>
        <dbReference type="Google" id="ProtNLM"/>
    </source>
</evidence>
<dbReference type="AlphaFoldDB" id="A0A0J1HKZ4"/>
<protein>
    <recommendedName>
        <fullName evidence="3">Lipoprotein</fullName>
    </recommendedName>
</protein>
<comment type="caution">
    <text evidence="1">The sequence shown here is derived from an EMBL/GenBank/DDBJ whole genome shotgun (WGS) entry which is preliminary data.</text>
</comment>
<accession>A0A0J1HKZ4</accession>
<dbReference type="EMBL" id="LDPG01000032">
    <property type="protein sequence ID" value="KLV14379.1"/>
    <property type="molecule type" value="Genomic_DNA"/>
</dbReference>
<sequence>MLAMKNILQQFITILFVCFTFTGCIDTNNSKDISYQNQETEKGIKKAVWNQLSNQEKQYIIGDWENATMIKTILHKHNSRQFNEEYEGRSVYLVHFPSDTSYPKNVEVYVDIDTNKIVGYNQ</sequence>
<dbReference type="PROSITE" id="PS51257">
    <property type="entry name" value="PROKAR_LIPOPROTEIN"/>
    <property type="match status" value="1"/>
</dbReference>
<evidence type="ECO:0000313" key="2">
    <source>
        <dbReference type="Proteomes" id="UP000035904"/>
    </source>
</evidence>